<name>A0A094WHZ8_ALKAL</name>
<dbReference type="AlphaFoldDB" id="A0A094WHZ8"/>
<keyword evidence="1" id="KW-0472">Membrane</keyword>
<keyword evidence="1" id="KW-0812">Transmembrane</keyword>
<dbReference type="RefSeq" id="WP_040323843.1">
    <property type="nucleotide sequence ID" value="NZ_ALPT02000030.1"/>
</dbReference>
<evidence type="ECO:0000256" key="1">
    <source>
        <dbReference type="SAM" id="Phobius"/>
    </source>
</evidence>
<proteinExistence type="predicted"/>
<feature type="transmembrane region" description="Helical" evidence="1">
    <location>
        <begin position="223"/>
        <end position="244"/>
    </location>
</feature>
<keyword evidence="3" id="KW-1185">Reference proteome</keyword>
<accession>A0A094WHZ8</accession>
<dbReference type="Proteomes" id="UP000002754">
    <property type="component" value="Unassembled WGS sequence"/>
</dbReference>
<evidence type="ECO:0000313" key="2">
    <source>
        <dbReference type="EMBL" id="KGA97414.1"/>
    </source>
</evidence>
<sequence length="646" mass="72847">MGILSNDPDSLNSLKSMTVSPSVTKPQFVNVDPKMIPEDYIGLTMLDYLLLDQFSLADLTDRQQQAIESWIQFGGQLIVGGDPAIVQKSGLLKDALPMGAMISTVRADASLFKQFNEEESYPEENVALYIGEVEEGGQVNYTSAENYPVAVQKRYGSGEIIQLAFSPSESAFINWEGNTDVWKSLFNQALVQRNHQYNSSIYDKLNYTMTEVNNIFANSTIPFGILVAVFFGYVLLIFPLLFIFLKKLDKREYAWWILPSLSIVIAIGLFGFGAKDRIGQPQLNEFSVMKLQPNKQAYGFASFALFSNNSGDYMLSINEETFAGFPYSTNQYSYRGGYEQAGQDVLYKNAGQLDVLFEDVEYWAVRNVTGPIEKDAQMALTHDLVVVDKEVSGTIKNDTGYQIEELFFKTGNTEVSLGPVAIGETIEVSFEAKNQIFATPTSNYYHQTNVDDDLDSYRKDSLMKAASENGLFDQGLPAFIAITNDSIFDVEIKGKPSKKSSYHLLVQSAHIEREMSESFDIELNEIRPDVYMESGYSYLDTYPLEEGENFFYADAGTIMVDYQLPHEIFNENVQYTDLKITVKNQVSYEIWNEESGDYESLENGTEFDNPERYINGNGHLLFRITKADMPHDVSLPTIQLKGVFEE</sequence>
<dbReference type="InterPro" id="IPR029062">
    <property type="entry name" value="Class_I_gatase-like"/>
</dbReference>
<dbReference type="Gene3D" id="3.40.50.880">
    <property type="match status" value="1"/>
</dbReference>
<comment type="caution">
    <text evidence="2">The sequence shown here is derived from an EMBL/GenBank/DDBJ whole genome shotgun (WGS) entry which is preliminary data.</text>
</comment>
<reference evidence="2 3" key="1">
    <citation type="journal article" date="2014" name="Genome Announc.">
        <title>Draft Genome Sequence of Bacillus alcalophilus AV1934, a Classic Alkaliphile Isolated from Human Feces in 1934.</title>
        <authorList>
            <person name="Attie O."/>
            <person name="Jayaprakash A."/>
            <person name="Shah H."/>
            <person name="Paulsen I.T."/>
            <person name="Morino M."/>
            <person name="Takahashi Y."/>
            <person name="Narumi I."/>
            <person name="Sachidanandam R."/>
            <person name="Satoh K."/>
            <person name="Ito M."/>
            <person name="Krulwich T.A."/>
        </authorList>
    </citation>
    <scope>NUCLEOTIDE SEQUENCE [LARGE SCALE GENOMIC DNA]</scope>
    <source>
        <strain evidence="2 3">AV1934</strain>
    </source>
</reference>
<dbReference type="SUPFAM" id="SSF52317">
    <property type="entry name" value="Class I glutamine amidotransferase-like"/>
    <property type="match status" value="1"/>
</dbReference>
<dbReference type="EMBL" id="ALPT02000030">
    <property type="protein sequence ID" value="KGA97414.1"/>
    <property type="molecule type" value="Genomic_DNA"/>
</dbReference>
<protein>
    <submittedName>
        <fullName evidence="2">Uncharacterized protein</fullName>
    </submittedName>
</protein>
<evidence type="ECO:0000313" key="3">
    <source>
        <dbReference type="Proteomes" id="UP000002754"/>
    </source>
</evidence>
<dbReference type="STRING" id="1218173.BALCAV_0210465"/>
<dbReference type="eggNOG" id="COG5426">
    <property type="taxonomic scope" value="Bacteria"/>
</dbReference>
<organism evidence="2 3">
    <name type="scientific">Alkalihalobacillus alcalophilus ATCC 27647 = CGMCC 1.3604</name>
    <dbReference type="NCBI Taxonomy" id="1218173"/>
    <lineage>
        <taxon>Bacteria</taxon>
        <taxon>Bacillati</taxon>
        <taxon>Bacillota</taxon>
        <taxon>Bacilli</taxon>
        <taxon>Bacillales</taxon>
        <taxon>Bacillaceae</taxon>
        <taxon>Alkalihalobacillus</taxon>
    </lineage>
</organism>
<gene>
    <name evidence="2" type="ORF">BALCAV_0210465</name>
</gene>
<feature type="transmembrane region" description="Helical" evidence="1">
    <location>
        <begin position="253"/>
        <end position="274"/>
    </location>
</feature>
<keyword evidence="1" id="KW-1133">Transmembrane helix</keyword>